<organism evidence="2 4">
    <name type="scientific">Dickeya solani</name>
    <dbReference type="NCBI Taxonomy" id="1089444"/>
    <lineage>
        <taxon>Bacteria</taxon>
        <taxon>Pseudomonadati</taxon>
        <taxon>Pseudomonadota</taxon>
        <taxon>Gammaproteobacteria</taxon>
        <taxon>Enterobacterales</taxon>
        <taxon>Pectobacteriaceae</taxon>
        <taxon>Dickeya</taxon>
    </lineage>
</organism>
<evidence type="ECO:0000313" key="3">
    <source>
        <dbReference type="Proteomes" id="UP001187868"/>
    </source>
</evidence>
<dbReference type="Proteomes" id="UP001304423">
    <property type="component" value="Chromosome"/>
</dbReference>
<keyword evidence="3" id="KW-1185">Reference proteome</keyword>
<evidence type="ECO:0000313" key="4">
    <source>
        <dbReference type="Proteomes" id="UP001304423"/>
    </source>
</evidence>
<proteinExistence type="predicted"/>
<reference evidence="2" key="1">
    <citation type="submission" date="2023-10" db="EMBL/GenBank/DDBJ databases">
        <title>Clonality and diversity in the soft rot Dickeya solani phytopathogen.</title>
        <authorList>
            <person name="Pedron J."/>
            <person name="Van Gijsegem F."/>
            <person name="Portier P."/>
            <person name="Taghouti G."/>
        </authorList>
    </citation>
    <scope>NUCLEOTIDE SEQUENCE</scope>
    <source>
        <strain evidence="2">CFBP5647</strain>
    </source>
</reference>
<dbReference type="Proteomes" id="UP001187868">
    <property type="component" value="Unassembled WGS sequence"/>
</dbReference>
<reference evidence="1 3" key="2">
    <citation type="submission" date="2023-10" db="EMBL/GenBank/DDBJ databases">
        <title>Clonality and diversity in the soft rot Dickeya solani phytopathogen.</title>
        <authorList>
            <person name="Pedron J."/>
            <person name="Van Gijisegem F."/>
            <person name="Portier P."/>
            <person name="Taghouti G."/>
        </authorList>
    </citation>
    <scope>NUCLEOTIDE SEQUENCE [LARGE SCALE GENOMIC DNA]</scope>
    <source>
        <strain evidence="1 3">FVG2-MFV017-A9</strain>
    </source>
</reference>
<evidence type="ECO:0000313" key="1">
    <source>
        <dbReference type="EMBL" id="MDV7042286.1"/>
    </source>
</evidence>
<accession>A0AAX4F549</accession>
<dbReference type="EMBL" id="JAWLLM010000008">
    <property type="protein sequence ID" value="MDV7042286.1"/>
    <property type="molecule type" value="Genomic_DNA"/>
</dbReference>
<gene>
    <name evidence="1" type="ORF">RUJ08_09100</name>
    <name evidence="2" type="ORF">RXA29_10075</name>
</gene>
<sequence>MIDLVCHRNKAVDYHEARRCEKGEQTQRFFAVAAIMQGNNA</sequence>
<dbReference type="AlphaFoldDB" id="A0AAX4F549"/>
<name>A0AAX4F549_9GAMM</name>
<dbReference type="RefSeq" id="WP_263064561.1">
    <property type="nucleotide sequence ID" value="NZ_CP136339.1"/>
</dbReference>
<evidence type="ECO:0000313" key="2">
    <source>
        <dbReference type="EMBL" id="WOA54522.1"/>
    </source>
</evidence>
<protein>
    <submittedName>
        <fullName evidence="2">Uncharacterized protein</fullName>
    </submittedName>
</protein>
<dbReference type="EMBL" id="CP136339">
    <property type="protein sequence ID" value="WOA54522.1"/>
    <property type="molecule type" value="Genomic_DNA"/>
</dbReference>